<keyword evidence="2" id="KW-0229">DNA integration</keyword>
<dbReference type="CDD" id="cd00801">
    <property type="entry name" value="INT_P4_C"/>
    <property type="match status" value="1"/>
</dbReference>
<dbReference type="PANTHER" id="PTHR30629">
    <property type="entry name" value="PROPHAGE INTEGRASE"/>
    <property type="match status" value="1"/>
</dbReference>
<dbReference type="Pfam" id="PF00589">
    <property type="entry name" value="Phage_integrase"/>
    <property type="match status" value="1"/>
</dbReference>
<keyword evidence="4" id="KW-0233">DNA recombination</keyword>
<feature type="domain" description="Tyr recombinase" evidence="5">
    <location>
        <begin position="217"/>
        <end position="399"/>
    </location>
</feature>
<dbReference type="InterPro" id="IPR053876">
    <property type="entry name" value="Phage_int_M"/>
</dbReference>
<dbReference type="InterPro" id="IPR050808">
    <property type="entry name" value="Phage_Integrase"/>
</dbReference>
<dbReference type="InterPro" id="IPR038488">
    <property type="entry name" value="Integrase_DNA-bd_sf"/>
</dbReference>
<reference evidence="6" key="1">
    <citation type="submission" date="2013-04" db="EMBL/GenBank/DDBJ databases">
        <title>The genome sequencing project of 58 acetic acid bacteria.</title>
        <authorList>
            <person name="Okamoto-Kainuma A."/>
            <person name="Ishikawa M."/>
            <person name="Umino S."/>
            <person name="Koizumi Y."/>
            <person name="Shiwa Y."/>
            <person name="Yoshikawa H."/>
            <person name="Matsutani M."/>
            <person name="Matsushita K."/>
        </authorList>
    </citation>
    <scope>NUCLEOTIDE SEQUENCE</scope>
    <source>
        <strain evidence="6">NRIC 0521</strain>
    </source>
</reference>
<dbReference type="InterPro" id="IPR010998">
    <property type="entry name" value="Integrase_recombinase_N"/>
</dbReference>
<evidence type="ECO:0000313" key="7">
    <source>
        <dbReference type="Proteomes" id="UP001061452"/>
    </source>
</evidence>
<evidence type="ECO:0000313" key="6">
    <source>
        <dbReference type="EMBL" id="GBQ78498.1"/>
    </source>
</evidence>
<dbReference type="EMBL" id="BAQJ01000445">
    <property type="protein sequence ID" value="GBQ78498.1"/>
    <property type="molecule type" value="Genomic_DNA"/>
</dbReference>
<comment type="similarity">
    <text evidence="1">Belongs to the 'phage' integrase family.</text>
</comment>
<dbReference type="InterPro" id="IPR025166">
    <property type="entry name" value="Integrase_DNA_bind_dom"/>
</dbReference>
<evidence type="ECO:0000259" key="5">
    <source>
        <dbReference type="PROSITE" id="PS51898"/>
    </source>
</evidence>
<sequence length="424" mass="48084">MERVWETGTAGMEIAMLTDAKIRSARPADRAWRSADTGGLFVHITPAGKKIWRLRYKFEKREKLLTLGHYPAVSLAEARAGREEARRILREGRDPSVQAKIVRLAARVNTATTFEAVAREWYEQRKVLWATRHAFDVIRSLERDIFPKLGHFPVSDITPPLVLAVLRQIEDRGAIETAHRIRQRMSDVFVHTIASGCGSSDPAAVVAPALRPVIRGRQPAITDLDGVRRLIHRTEAEEAHPVTLLALRLLYLTAVRPGELRSAQWADFEGLDGSTPLWSIPAERMKMKRDHLVPLSRQAVATLEALRPFSGRWPHLFPNTLRPRQVMSENALGYLLNRAGFHHCHVPHGFRASFSTIMNERFRSDRQVIDVMLAHSLKDKVEGAYNRAIYLDRRRELAQVWADLVSDGQASLEELIATRRRSGI</sequence>
<dbReference type="Gene3D" id="1.10.150.130">
    <property type="match status" value="1"/>
</dbReference>
<dbReference type="Gene3D" id="1.10.443.10">
    <property type="entry name" value="Intergrase catalytic core"/>
    <property type="match status" value="1"/>
</dbReference>
<gene>
    <name evidence="6" type="ORF">AA0521_3186</name>
</gene>
<dbReference type="Pfam" id="PF22022">
    <property type="entry name" value="Phage_int_M"/>
    <property type="match status" value="1"/>
</dbReference>
<dbReference type="SUPFAM" id="SSF56349">
    <property type="entry name" value="DNA breaking-rejoining enzymes"/>
    <property type="match status" value="1"/>
</dbReference>
<dbReference type="InterPro" id="IPR002104">
    <property type="entry name" value="Integrase_catalytic"/>
</dbReference>
<organism evidence="6 7">
    <name type="scientific">Komagataeibacter intermedius NRIC 0521</name>
    <dbReference type="NCBI Taxonomy" id="1307934"/>
    <lineage>
        <taxon>Bacteria</taxon>
        <taxon>Pseudomonadati</taxon>
        <taxon>Pseudomonadota</taxon>
        <taxon>Alphaproteobacteria</taxon>
        <taxon>Acetobacterales</taxon>
        <taxon>Acetobacteraceae</taxon>
        <taxon>Komagataeibacter</taxon>
    </lineage>
</organism>
<protein>
    <submittedName>
        <fullName evidence="6">Phage integrase</fullName>
    </submittedName>
</protein>
<evidence type="ECO:0000256" key="1">
    <source>
        <dbReference type="ARBA" id="ARBA00008857"/>
    </source>
</evidence>
<dbReference type="PROSITE" id="PS51898">
    <property type="entry name" value="TYR_RECOMBINASE"/>
    <property type="match status" value="1"/>
</dbReference>
<accession>A0ABQ0PR11</accession>
<keyword evidence="7" id="KW-1185">Reference proteome</keyword>
<dbReference type="PANTHER" id="PTHR30629:SF2">
    <property type="entry name" value="PROPHAGE INTEGRASE INTS-RELATED"/>
    <property type="match status" value="1"/>
</dbReference>
<name>A0ABQ0PR11_9PROT</name>
<dbReference type="InterPro" id="IPR011010">
    <property type="entry name" value="DNA_brk_join_enz"/>
</dbReference>
<evidence type="ECO:0000256" key="4">
    <source>
        <dbReference type="ARBA" id="ARBA00023172"/>
    </source>
</evidence>
<comment type="caution">
    <text evidence="6">The sequence shown here is derived from an EMBL/GenBank/DDBJ whole genome shotgun (WGS) entry which is preliminary data.</text>
</comment>
<proteinExistence type="inferred from homology"/>
<evidence type="ECO:0000256" key="3">
    <source>
        <dbReference type="ARBA" id="ARBA00023125"/>
    </source>
</evidence>
<dbReference type="Proteomes" id="UP001061452">
    <property type="component" value="Unassembled WGS sequence"/>
</dbReference>
<dbReference type="Gene3D" id="3.30.160.390">
    <property type="entry name" value="Integrase, DNA-binding domain"/>
    <property type="match status" value="1"/>
</dbReference>
<dbReference type="InterPro" id="IPR013762">
    <property type="entry name" value="Integrase-like_cat_sf"/>
</dbReference>
<evidence type="ECO:0000256" key="2">
    <source>
        <dbReference type="ARBA" id="ARBA00022908"/>
    </source>
</evidence>
<dbReference type="Pfam" id="PF13356">
    <property type="entry name" value="Arm-DNA-bind_3"/>
    <property type="match status" value="1"/>
</dbReference>
<keyword evidence="3" id="KW-0238">DNA-binding</keyword>